<proteinExistence type="predicted"/>
<dbReference type="AlphaFoldDB" id="A0A059B5E2"/>
<sequence>MHIRQARSTKKIKIKIKNLHRKSLAKFKIHPYLQIRRRSRRRSRPHRTPCLQSAARRAALPPTRPLIPTRTCSSSEPLAPAGSGNTRSLAVAVSLSLN</sequence>
<feature type="compositionally biased region" description="Basic residues" evidence="1">
    <location>
        <begin position="38"/>
        <end position="47"/>
    </location>
</feature>
<dbReference type="Gramene" id="KCW61126">
    <property type="protein sequence ID" value="KCW61126"/>
    <property type="gene ID" value="EUGRSUZ_H03900"/>
</dbReference>
<organism evidence="2">
    <name type="scientific">Eucalyptus grandis</name>
    <name type="common">Flooded gum</name>
    <dbReference type="NCBI Taxonomy" id="71139"/>
    <lineage>
        <taxon>Eukaryota</taxon>
        <taxon>Viridiplantae</taxon>
        <taxon>Streptophyta</taxon>
        <taxon>Embryophyta</taxon>
        <taxon>Tracheophyta</taxon>
        <taxon>Spermatophyta</taxon>
        <taxon>Magnoliopsida</taxon>
        <taxon>eudicotyledons</taxon>
        <taxon>Gunneridae</taxon>
        <taxon>Pentapetalae</taxon>
        <taxon>rosids</taxon>
        <taxon>malvids</taxon>
        <taxon>Myrtales</taxon>
        <taxon>Myrtaceae</taxon>
        <taxon>Myrtoideae</taxon>
        <taxon>Eucalypteae</taxon>
        <taxon>Eucalyptus</taxon>
    </lineage>
</organism>
<reference evidence="2" key="1">
    <citation type="submission" date="2013-07" db="EMBL/GenBank/DDBJ databases">
        <title>The genome of Eucalyptus grandis.</title>
        <authorList>
            <person name="Schmutz J."/>
            <person name="Hayes R."/>
            <person name="Myburg A."/>
            <person name="Tuskan G."/>
            <person name="Grattapaglia D."/>
            <person name="Rokhsar D.S."/>
        </authorList>
    </citation>
    <scope>NUCLEOTIDE SEQUENCE</scope>
    <source>
        <tissue evidence="2">Leaf extractions</tissue>
    </source>
</reference>
<evidence type="ECO:0000313" key="2">
    <source>
        <dbReference type="EMBL" id="KCW61126.1"/>
    </source>
</evidence>
<feature type="region of interest" description="Disordered" evidence="1">
    <location>
        <begin position="38"/>
        <end position="86"/>
    </location>
</feature>
<name>A0A059B5E2_EUCGR</name>
<gene>
    <name evidence="2" type="ORF">EUGRSUZ_H03900</name>
</gene>
<accession>A0A059B5E2</accession>
<protein>
    <submittedName>
        <fullName evidence="2">Uncharacterized protein</fullName>
    </submittedName>
</protein>
<feature type="compositionally biased region" description="Low complexity" evidence="1">
    <location>
        <begin position="54"/>
        <end position="71"/>
    </location>
</feature>
<dbReference type="EMBL" id="KK198760">
    <property type="protein sequence ID" value="KCW61126.1"/>
    <property type="molecule type" value="Genomic_DNA"/>
</dbReference>
<dbReference type="InParanoid" id="A0A059B5E2"/>
<evidence type="ECO:0000256" key="1">
    <source>
        <dbReference type="SAM" id="MobiDB-lite"/>
    </source>
</evidence>